<dbReference type="Pfam" id="PF10195">
    <property type="entry name" value="Phospho_p8"/>
    <property type="match status" value="1"/>
</dbReference>
<evidence type="ECO:0000313" key="3">
    <source>
        <dbReference type="Proteomes" id="UP000275846"/>
    </source>
</evidence>
<feature type="region of interest" description="Disordered" evidence="1">
    <location>
        <begin position="14"/>
        <end position="46"/>
    </location>
</feature>
<reference evidence="2 3" key="2">
    <citation type="submission" date="2018-11" db="EMBL/GenBank/DDBJ databases">
        <authorList>
            <consortium name="Pathogen Informatics"/>
        </authorList>
    </citation>
    <scope>NUCLEOTIDE SEQUENCE [LARGE SCALE GENOMIC DNA]</scope>
    <source>
        <strain evidence="2 3">NST_G2</strain>
    </source>
</reference>
<evidence type="ECO:0000313" key="4">
    <source>
        <dbReference type="WBParaSite" id="SSLN_0001938001-mRNA-1"/>
    </source>
</evidence>
<dbReference type="AlphaFoldDB" id="A0A183TQC7"/>
<dbReference type="Proteomes" id="UP000275846">
    <property type="component" value="Unassembled WGS sequence"/>
</dbReference>
<dbReference type="InterPro" id="IPR018792">
    <property type="entry name" value="NUPR1-like"/>
</dbReference>
<sequence>MDVDRVPVDEYEEYNYEEDRITGTKGGRNRTKAEQKHEFSDNRSIRIHIEKQINNEDKQDAQRLKSEIHKLAGVGTAVPVNQEASTLDRPWIVIKFTLSTLSGLHVMLYSHNGL</sequence>
<evidence type="ECO:0000313" key="2">
    <source>
        <dbReference type="EMBL" id="VDM05061.1"/>
    </source>
</evidence>
<reference evidence="4" key="1">
    <citation type="submission" date="2016-06" db="UniProtKB">
        <authorList>
            <consortium name="WormBaseParasite"/>
        </authorList>
    </citation>
    <scope>IDENTIFICATION</scope>
</reference>
<protein>
    <submittedName>
        <fullName evidence="4">PRP21_like_P domain-containing protein</fullName>
    </submittedName>
</protein>
<dbReference type="WBParaSite" id="SSLN_0001938001-mRNA-1">
    <property type="protein sequence ID" value="SSLN_0001938001-mRNA-1"/>
    <property type="gene ID" value="SSLN_0001938001"/>
</dbReference>
<feature type="compositionally biased region" description="Basic and acidic residues" evidence="1">
    <location>
        <begin position="31"/>
        <end position="46"/>
    </location>
</feature>
<gene>
    <name evidence="2" type="ORF">SSLN_LOCUS18675</name>
</gene>
<name>A0A183TQC7_SCHSO</name>
<evidence type="ECO:0000256" key="1">
    <source>
        <dbReference type="SAM" id="MobiDB-lite"/>
    </source>
</evidence>
<proteinExistence type="predicted"/>
<organism evidence="4">
    <name type="scientific">Schistocephalus solidus</name>
    <name type="common">Tapeworm</name>
    <dbReference type="NCBI Taxonomy" id="70667"/>
    <lineage>
        <taxon>Eukaryota</taxon>
        <taxon>Metazoa</taxon>
        <taxon>Spiralia</taxon>
        <taxon>Lophotrochozoa</taxon>
        <taxon>Platyhelminthes</taxon>
        <taxon>Cestoda</taxon>
        <taxon>Eucestoda</taxon>
        <taxon>Diphyllobothriidea</taxon>
        <taxon>Diphyllobothriidae</taxon>
        <taxon>Schistocephalus</taxon>
    </lineage>
</organism>
<dbReference type="OrthoDB" id="10030453at2759"/>
<keyword evidence="3" id="KW-1185">Reference proteome</keyword>
<dbReference type="EMBL" id="UYSU01044974">
    <property type="protein sequence ID" value="VDM05061.1"/>
    <property type="molecule type" value="Genomic_DNA"/>
</dbReference>
<accession>A0A183TQC7</accession>